<name>A0ABU5EBH3_9PROT</name>
<sequence>MTTQDTRLRTAVIIQARNGSTRLPGKVLGALGGRTVLEHVLTRCRAIHGVDTVVCATTDKASDDPVAAEATRLGFEVFRGDESDVLSRYLGAARHVDADIIMRVTADCPLIDPAICAAVLRLRHETDADYASNNMPRSFPHGLDCEAFTRVALEEAARVTTDVYDREHVTPWLRRHPSLTRANLTGPGWPATSYRWTLDYPDDQAFLSAVFNQATEAQLADMQSVLSLLSEHPDFSRLNTKRTVTSPVGDRPVAIFRFDADRRIGIGHAMRCATLSSRLEEFGWRSYWAIQPETATFLGSRLPEGMGIVVPAAGPAEQIAAIEAAAGHAELLVLDHYDLTAAFATAARQIVSRIVTIDDFADRPLDADLVVNSTPGITADRYDTLLRRPAPVLIGGMAAPLREQFALARSTILQQRPTGSIHRVLISFGGVDSLNATPLALNIVAKCLPDAIIDVVLGGNAPHIEEVALQVQCLAKTGRQIQLLRDVADMAGLMVQADLCIGAPGTTTWERGCLAKPSILIGIAENQRRNAEIVAQSGAGIICGFLTTNGREEVSQRIQDALSGIIAEPNRLFAMSEQARTLCDGRGVDRILLGSLAAETLSDEAHLSLRLAEATDEEMLLEWQAAPETRRYALNPAVPSAAEHHAWFSAKRAAAKDLLVVACIGGDAVGFIRLDWRGDNRGSAIYLISIAAAPGQYRRGIGRGMLQMIRRLMPGATFMAQVARGNTASIALFTGLGYRLQSDGYYWSVPE</sequence>
<dbReference type="RefSeq" id="WP_320508236.1">
    <property type="nucleotide sequence ID" value="NZ_JAXCLW010000002.1"/>
</dbReference>
<dbReference type="InterPro" id="IPR000182">
    <property type="entry name" value="GNAT_dom"/>
</dbReference>
<dbReference type="CDD" id="cd02518">
    <property type="entry name" value="GT2_SpsF"/>
    <property type="match status" value="1"/>
</dbReference>
<dbReference type="Gene3D" id="3.40.50.2000">
    <property type="entry name" value="Glycogen Phosphorylase B"/>
    <property type="match status" value="1"/>
</dbReference>
<evidence type="ECO:0000259" key="1">
    <source>
        <dbReference type="PROSITE" id="PS51186"/>
    </source>
</evidence>
<dbReference type="PANTHER" id="PTHR42866:SF1">
    <property type="entry name" value="SPORE COAT POLYSACCHARIDE BIOSYNTHESIS PROTEIN SPSF"/>
    <property type="match status" value="1"/>
</dbReference>
<dbReference type="Gene3D" id="3.90.550.10">
    <property type="entry name" value="Spore Coat Polysaccharide Biosynthesis Protein SpsA, Chain A"/>
    <property type="match status" value="1"/>
</dbReference>
<dbReference type="SUPFAM" id="SSF53448">
    <property type="entry name" value="Nucleotide-diphospho-sugar transferases"/>
    <property type="match status" value="1"/>
</dbReference>
<accession>A0ABU5EBH3</accession>
<gene>
    <name evidence="2" type="primary">pseG</name>
    <name evidence="2" type="ORF">SMD27_10075</name>
</gene>
<dbReference type="Gene3D" id="3.40.50.11190">
    <property type="match status" value="1"/>
</dbReference>
<evidence type="ECO:0000313" key="2">
    <source>
        <dbReference type="EMBL" id="MDY0883191.1"/>
    </source>
</evidence>
<dbReference type="InterPro" id="IPR020023">
    <property type="entry name" value="PseG"/>
</dbReference>
<dbReference type="SUPFAM" id="SSF55729">
    <property type="entry name" value="Acyl-CoA N-acyltransferases (Nat)"/>
    <property type="match status" value="1"/>
</dbReference>
<dbReference type="Pfam" id="PF13302">
    <property type="entry name" value="Acetyltransf_3"/>
    <property type="match status" value="1"/>
</dbReference>
<comment type="caution">
    <text evidence="2">The sequence shown here is derived from an EMBL/GenBank/DDBJ whole genome shotgun (WGS) entry which is preliminary data.</text>
</comment>
<dbReference type="CDD" id="cd04301">
    <property type="entry name" value="NAT_SF"/>
    <property type="match status" value="1"/>
</dbReference>
<dbReference type="InterPro" id="IPR007235">
    <property type="entry name" value="Glyco_trans_28_C"/>
</dbReference>
<dbReference type="InterPro" id="IPR016181">
    <property type="entry name" value="Acyl_CoA_acyltransferase"/>
</dbReference>
<dbReference type="PANTHER" id="PTHR42866">
    <property type="entry name" value="3-DEOXY-MANNO-OCTULOSONATE CYTIDYLYLTRANSFERASE"/>
    <property type="match status" value="1"/>
</dbReference>
<keyword evidence="3" id="KW-1185">Reference proteome</keyword>
<dbReference type="GO" id="GO:0016787">
    <property type="term" value="F:hydrolase activity"/>
    <property type="evidence" value="ECO:0007669"/>
    <property type="project" value="UniProtKB-KW"/>
</dbReference>
<dbReference type="PROSITE" id="PS51186">
    <property type="entry name" value="GNAT"/>
    <property type="match status" value="1"/>
</dbReference>
<protein>
    <submittedName>
        <fullName evidence="2">UDP-2,4-diacetamido-2,4, 6-trideoxy-beta-L-altropyranose hydrolase</fullName>
        <ecNumber evidence="2">3.6.1.57</ecNumber>
    </submittedName>
</protein>
<dbReference type="InterPro" id="IPR003329">
    <property type="entry name" value="Cytidylyl_trans"/>
</dbReference>
<dbReference type="Pfam" id="PF02348">
    <property type="entry name" value="CTP_transf_3"/>
    <property type="match status" value="1"/>
</dbReference>
<evidence type="ECO:0000313" key="3">
    <source>
        <dbReference type="Proteomes" id="UP001279642"/>
    </source>
</evidence>
<dbReference type="NCBIfam" id="TIGR03590">
    <property type="entry name" value="PseG"/>
    <property type="match status" value="1"/>
</dbReference>
<dbReference type="EMBL" id="JAXCLW010000002">
    <property type="protein sequence ID" value="MDY0883191.1"/>
    <property type="molecule type" value="Genomic_DNA"/>
</dbReference>
<dbReference type="Gene3D" id="3.40.630.30">
    <property type="match status" value="1"/>
</dbReference>
<reference evidence="2 3" key="1">
    <citation type="journal article" date="2016" name="Antonie Van Leeuwenhoek">
        <title>Dongia soli sp. nov., isolated from soil from Dokdo, Korea.</title>
        <authorList>
            <person name="Kim D.U."/>
            <person name="Lee H."/>
            <person name="Kim H."/>
            <person name="Kim S.G."/>
            <person name="Ka J.O."/>
        </authorList>
    </citation>
    <scope>NUCLEOTIDE SEQUENCE [LARGE SCALE GENOMIC DNA]</scope>
    <source>
        <strain evidence="2 3">D78</strain>
    </source>
</reference>
<dbReference type="Proteomes" id="UP001279642">
    <property type="component" value="Unassembled WGS sequence"/>
</dbReference>
<proteinExistence type="predicted"/>
<feature type="domain" description="N-acetyltransferase" evidence="1">
    <location>
        <begin position="607"/>
        <end position="751"/>
    </location>
</feature>
<dbReference type="InterPro" id="IPR029044">
    <property type="entry name" value="Nucleotide-diphossugar_trans"/>
</dbReference>
<organism evidence="2 3">
    <name type="scientific">Dongia soli</name>
    <dbReference type="NCBI Taxonomy" id="600628"/>
    <lineage>
        <taxon>Bacteria</taxon>
        <taxon>Pseudomonadati</taxon>
        <taxon>Pseudomonadota</taxon>
        <taxon>Alphaproteobacteria</taxon>
        <taxon>Rhodospirillales</taxon>
        <taxon>Dongiaceae</taxon>
        <taxon>Dongia</taxon>
    </lineage>
</organism>
<dbReference type="EC" id="3.6.1.57" evidence="2"/>
<keyword evidence="2" id="KW-0378">Hydrolase</keyword>
<dbReference type="SUPFAM" id="SSF53756">
    <property type="entry name" value="UDP-Glycosyltransferase/glycogen phosphorylase"/>
    <property type="match status" value="1"/>
</dbReference>
<dbReference type="Pfam" id="PF04101">
    <property type="entry name" value="Glyco_tran_28_C"/>
    <property type="match status" value="1"/>
</dbReference>